<evidence type="ECO:0008006" key="3">
    <source>
        <dbReference type="Google" id="ProtNLM"/>
    </source>
</evidence>
<comment type="caution">
    <text evidence="1">The sequence shown here is derived from an EMBL/GenBank/DDBJ whole genome shotgun (WGS) entry which is preliminary data.</text>
</comment>
<dbReference type="SUPFAM" id="SSF54909">
    <property type="entry name" value="Dimeric alpha+beta barrel"/>
    <property type="match status" value="2"/>
</dbReference>
<reference evidence="1 2" key="1">
    <citation type="submission" date="2017-04" db="EMBL/GenBank/DDBJ databases">
        <title>The new phylogeny of genus Mycobacterium.</title>
        <authorList>
            <person name="Tortoli E."/>
            <person name="Trovato A."/>
            <person name="Cirillo D.M."/>
        </authorList>
    </citation>
    <scope>NUCLEOTIDE SEQUENCE [LARGE SCALE GENOMIC DNA]</scope>
    <source>
        <strain evidence="1 2">DSM 45247</strain>
    </source>
</reference>
<dbReference type="InterPro" id="IPR011008">
    <property type="entry name" value="Dimeric_a/b-barrel"/>
</dbReference>
<protein>
    <recommendedName>
        <fullName evidence="3">ABM domain-containing protein</fullName>
    </recommendedName>
</protein>
<keyword evidence="2" id="KW-1185">Reference proteome</keyword>
<evidence type="ECO:0000313" key="1">
    <source>
        <dbReference type="EMBL" id="OSC32066.1"/>
    </source>
</evidence>
<dbReference type="Proteomes" id="UP000242320">
    <property type="component" value="Unassembled WGS sequence"/>
</dbReference>
<proteinExistence type="predicted"/>
<dbReference type="EMBL" id="NCXM01000002">
    <property type="protein sequence ID" value="OSC32066.1"/>
    <property type="molecule type" value="Genomic_DNA"/>
</dbReference>
<evidence type="ECO:0000313" key="2">
    <source>
        <dbReference type="Proteomes" id="UP000242320"/>
    </source>
</evidence>
<name>A0A1X2LDM4_9MYCO</name>
<sequence length="210" mass="22988">MTRKEPRMHVRYTLITADPERIDDAIAYLASDGRSRLESEPGEKGMSLQVSPDLAVAVLESFWVSHDAMRESERVEAGVRDEAIRLALGTASVERFRRASVTRVGREEGGAGVRHTVYQTNPAALDEAIAGYEDTAVPWLTETDGFVSAALLVDHRSGRQLSQTIWRDIDALVKSRSSAAAIRVDAVAATDSAVVALDEYGLVFRSVRTE</sequence>
<organism evidence="1 2">
    <name type="scientific">Mycolicibacterium vulneris</name>
    <dbReference type="NCBI Taxonomy" id="547163"/>
    <lineage>
        <taxon>Bacteria</taxon>
        <taxon>Bacillati</taxon>
        <taxon>Actinomycetota</taxon>
        <taxon>Actinomycetes</taxon>
        <taxon>Mycobacteriales</taxon>
        <taxon>Mycobacteriaceae</taxon>
        <taxon>Mycolicibacterium</taxon>
    </lineage>
</organism>
<accession>A0A1X2LDM4</accession>
<gene>
    <name evidence="1" type="ORF">B8W69_02940</name>
</gene>
<dbReference type="AlphaFoldDB" id="A0A1X2LDM4"/>